<dbReference type="EMBL" id="BBQY01000001">
    <property type="protein sequence ID" value="GBH29461.1"/>
    <property type="molecule type" value="Genomic_DNA"/>
</dbReference>
<keyword evidence="5" id="KW-1185">Reference proteome</keyword>
<dbReference type="GO" id="GO:0006355">
    <property type="term" value="P:regulation of DNA-templated transcription"/>
    <property type="evidence" value="ECO:0007669"/>
    <property type="project" value="InterPro"/>
</dbReference>
<evidence type="ECO:0000313" key="3">
    <source>
        <dbReference type="EMBL" id="GBH29461.1"/>
    </source>
</evidence>
<evidence type="ECO:0000313" key="5">
    <source>
        <dbReference type="Proteomes" id="UP000290975"/>
    </source>
</evidence>
<accession>A0A401IYG9</accession>
<accession>A0A249MTS4</accession>
<name>A0A249MTS4_SPHXE</name>
<gene>
    <name evidence="2" type="ORF">CJD35_08945</name>
    <name evidence="3" type="ORF">MBESOW_P0715</name>
</gene>
<dbReference type="STRING" id="1192759.GCA_000277525_00137"/>
<dbReference type="GO" id="GO:0003677">
    <property type="term" value="F:DNA binding"/>
    <property type="evidence" value="ECO:0007669"/>
    <property type="project" value="InterPro"/>
</dbReference>
<organism evidence="2 4">
    <name type="scientific">Sphingobium xenophagum</name>
    <dbReference type="NCBI Taxonomy" id="121428"/>
    <lineage>
        <taxon>Bacteria</taxon>
        <taxon>Pseudomonadati</taxon>
        <taxon>Pseudomonadota</taxon>
        <taxon>Alphaproteobacteria</taxon>
        <taxon>Sphingomonadales</taxon>
        <taxon>Sphingomonadaceae</taxon>
        <taxon>Sphingobium</taxon>
    </lineage>
</organism>
<evidence type="ECO:0000313" key="4">
    <source>
        <dbReference type="Proteomes" id="UP000217141"/>
    </source>
</evidence>
<dbReference type="EMBL" id="CP022745">
    <property type="protein sequence ID" value="ASY44557.1"/>
    <property type="molecule type" value="Genomic_DNA"/>
</dbReference>
<dbReference type="InterPro" id="IPR000792">
    <property type="entry name" value="Tscrpt_reg_LuxR_C"/>
</dbReference>
<evidence type="ECO:0000313" key="2">
    <source>
        <dbReference type="EMBL" id="ASY44557.1"/>
    </source>
</evidence>
<dbReference type="KEGG" id="shyd:CJD35_08945"/>
<dbReference type="Proteomes" id="UP000290975">
    <property type="component" value="Unassembled WGS sequence"/>
</dbReference>
<sequence length="362" mass="40076">MRLDDGGLLAALHEGMFQQPLWHDFLEKLRMRTGAIYTTLVFRPVDEDAIVELHAGPPPPTHLHSLFIEKYGRDPFPYRHMREGRAYTLAELLEQSAPVDRALPRDPVLPQGITDMRSIRVTEPSGVDGWLACAGGASIGSAVSALLTGLAPHLRIALRSFVALEREKLRSTLTTEAFGRLNFGWLTLDARCRIIDMTAHVEQLFQRTSVLRRGRYDRLTPESPLIDRELTALVKQMADDPDSRPRAINLSRDPWMDILVSPIRGRSVSAGSTPVAIAYLSGDRWSQADRCEQLVELFGLLPSEARLAWAIAQGIPISEAAANLGITVETARNYSKKIYAKTGARGQAELVRIVLTSVLAIA</sequence>
<dbReference type="RefSeq" id="WP_017181008.1">
    <property type="nucleotide sequence ID" value="NZ_BBQY01000001.1"/>
</dbReference>
<evidence type="ECO:0000259" key="1">
    <source>
        <dbReference type="SMART" id="SM00421"/>
    </source>
</evidence>
<reference evidence="3 5" key="1">
    <citation type="submission" date="2014-12" db="EMBL/GenBank/DDBJ databases">
        <title>Whole genome sequencing of Sphingobium xenophagum OW59.</title>
        <authorList>
            <person name="Ohta Y."/>
            <person name="Nishi S."/>
            <person name="Hatada Y."/>
        </authorList>
    </citation>
    <scope>NUCLEOTIDE SEQUENCE [LARGE SCALE GENOMIC DNA]</scope>
    <source>
        <strain evidence="3 5">OW59</strain>
    </source>
</reference>
<dbReference type="Gene3D" id="1.10.10.10">
    <property type="entry name" value="Winged helix-like DNA-binding domain superfamily/Winged helix DNA-binding domain"/>
    <property type="match status" value="1"/>
</dbReference>
<feature type="domain" description="HTH luxR-type" evidence="1">
    <location>
        <begin position="297"/>
        <end position="354"/>
    </location>
</feature>
<reference evidence="2 4" key="2">
    <citation type="submission" date="2017-08" db="EMBL/GenBank/DDBJ databases">
        <title>Whole Genome Sequence of Sphingobium hydrophobicum C1: Insights into Adaption to the Electronic-waste Contaminated Sediment.</title>
        <authorList>
            <person name="Song D."/>
            <person name="Chen X."/>
            <person name="Xu M."/>
        </authorList>
    </citation>
    <scope>NUCLEOTIDE SEQUENCE [LARGE SCALE GENOMIC DNA]</scope>
    <source>
        <strain evidence="2 4">C1</strain>
    </source>
</reference>
<dbReference type="SMART" id="SM00421">
    <property type="entry name" value="HTH_LUXR"/>
    <property type="match status" value="1"/>
</dbReference>
<dbReference type="SUPFAM" id="SSF46894">
    <property type="entry name" value="C-terminal effector domain of the bipartite response regulators"/>
    <property type="match status" value="1"/>
</dbReference>
<dbReference type="InterPro" id="IPR036388">
    <property type="entry name" value="WH-like_DNA-bd_sf"/>
</dbReference>
<dbReference type="InterPro" id="IPR016032">
    <property type="entry name" value="Sig_transdc_resp-reg_C-effctor"/>
</dbReference>
<dbReference type="AlphaFoldDB" id="A0A249MTS4"/>
<proteinExistence type="predicted"/>
<dbReference type="Proteomes" id="UP000217141">
    <property type="component" value="Chromosome I"/>
</dbReference>
<protein>
    <submittedName>
        <fullName evidence="2">Transcriptional regulator</fullName>
    </submittedName>
</protein>